<dbReference type="SUPFAM" id="SSF82171">
    <property type="entry name" value="DPP6 N-terminal domain-like"/>
    <property type="match status" value="1"/>
</dbReference>
<dbReference type="AlphaFoldDB" id="A0A238X3J3"/>
<organism evidence="1 2">
    <name type="scientific">Actinoplanes regularis</name>
    <dbReference type="NCBI Taxonomy" id="52697"/>
    <lineage>
        <taxon>Bacteria</taxon>
        <taxon>Bacillati</taxon>
        <taxon>Actinomycetota</taxon>
        <taxon>Actinomycetes</taxon>
        <taxon>Micromonosporales</taxon>
        <taxon>Micromonosporaceae</taxon>
        <taxon>Actinoplanes</taxon>
    </lineage>
</organism>
<evidence type="ECO:0000313" key="2">
    <source>
        <dbReference type="Proteomes" id="UP000198415"/>
    </source>
</evidence>
<proteinExistence type="predicted"/>
<gene>
    <name evidence="1" type="ORF">SAMN06264365_1039</name>
</gene>
<accession>A0A238X3J3</accession>
<name>A0A238X3J3_9ACTN</name>
<reference evidence="1 2" key="1">
    <citation type="submission" date="2017-06" db="EMBL/GenBank/DDBJ databases">
        <authorList>
            <person name="Kim H.J."/>
            <person name="Triplett B.A."/>
        </authorList>
    </citation>
    <scope>NUCLEOTIDE SEQUENCE [LARGE SCALE GENOMIC DNA]</scope>
    <source>
        <strain evidence="1 2">DSM 43151</strain>
    </source>
</reference>
<evidence type="ECO:0008006" key="3">
    <source>
        <dbReference type="Google" id="ProtNLM"/>
    </source>
</evidence>
<dbReference type="SUPFAM" id="SSF48230">
    <property type="entry name" value="Chondroitin AC/alginate lyase"/>
    <property type="match status" value="1"/>
</dbReference>
<evidence type="ECO:0000313" key="1">
    <source>
        <dbReference type="EMBL" id="SNR53171.1"/>
    </source>
</evidence>
<dbReference type="InterPro" id="IPR008929">
    <property type="entry name" value="Chondroitin_lyas"/>
</dbReference>
<dbReference type="Proteomes" id="UP000198415">
    <property type="component" value="Unassembled WGS sequence"/>
</dbReference>
<dbReference type="EMBL" id="FZNR01000003">
    <property type="protein sequence ID" value="SNR53171.1"/>
    <property type="molecule type" value="Genomic_DNA"/>
</dbReference>
<dbReference type="Gene3D" id="2.70.98.70">
    <property type="match status" value="1"/>
</dbReference>
<keyword evidence="2" id="KW-1185">Reference proteome</keyword>
<protein>
    <recommendedName>
        <fullName evidence="3">Heparinase II/III-like protein</fullName>
    </recommendedName>
</protein>
<sequence length="510" mass="56270">MIWSLPVDPYRDPMVRKVCPDPALTPVLDGRPIRVDLKPAQPLVVGEIPAEWWRKPPVTDPGWWLNFQALTWMSAPAVRAARDHQLGSLTAMIRQMVTFHVVNPDPGDIRFGWDEGTALRRLATENCLYALTREPALVDGMEADVAVLTGKRYAGPPKMAVHNHGMMANLRMIDAAKILGRPEWAGVAVNRILSEAPLAFSAQGVSFEQSSLYQQVNAGLWENAAKALEGFPGYGAQAAKIRALVRKAERVQAFMTAPDGDIVQVGDADRVAGRKRAVRGDLVLRDNETGWMIGRTSWTDPNAIHYTVRYGPGRRAHGQEDRAGGLTWSALGTRILVGTGRYNYDTKEPLSTYRRAPRSQNVAAPADGRIHRSGTSTITAVTKPDTHRVKVFDEVYGDPHRREITIAQHQARLVVRDAFEGVRAWSQSWHLDPAWMLVSGAVGDDELTFRHPSGQRLTIATTGRVAGIWSGDARGPHGWVFPKEREKKPAYELSFAAPGGAPVETIFKIS</sequence>